<dbReference type="WBParaSite" id="PSAMB.scaffold3522size17944.g21724.t1">
    <property type="protein sequence ID" value="PSAMB.scaffold3522size17944.g21724.t1"/>
    <property type="gene ID" value="PSAMB.scaffold3522size17944.g21724"/>
</dbReference>
<dbReference type="AlphaFoldDB" id="A0A914WA23"/>
<proteinExistence type="predicted"/>
<dbReference type="CDD" id="cd23767">
    <property type="entry name" value="IQCD"/>
    <property type="match status" value="1"/>
</dbReference>
<dbReference type="PANTHER" id="PTHR14690:SF0">
    <property type="entry name" value="IQ MOTIF CONTAINING WITH AAA DOMAIN 1"/>
    <property type="match status" value="1"/>
</dbReference>
<dbReference type="Pfam" id="PF00612">
    <property type="entry name" value="IQ"/>
    <property type="match status" value="1"/>
</dbReference>
<dbReference type="Gene3D" id="1.20.5.190">
    <property type="match status" value="1"/>
</dbReference>
<dbReference type="InterPro" id="IPR027417">
    <property type="entry name" value="P-loop_NTPase"/>
</dbReference>
<dbReference type="SMART" id="SM00015">
    <property type="entry name" value="IQ"/>
    <property type="match status" value="1"/>
</dbReference>
<dbReference type="PANTHER" id="PTHR14690">
    <property type="entry name" value="IQ MOTIF CONTAINING WITH AAA DOMAIN 1"/>
    <property type="match status" value="1"/>
</dbReference>
<dbReference type="Gene3D" id="1.10.8.60">
    <property type="match status" value="1"/>
</dbReference>
<dbReference type="PROSITE" id="PS50096">
    <property type="entry name" value="IQ"/>
    <property type="match status" value="1"/>
</dbReference>
<accession>A0A914WA23</accession>
<dbReference type="InterPro" id="IPR000048">
    <property type="entry name" value="IQ_motif_EF-hand-BS"/>
</dbReference>
<dbReference type="Gene3D" id="3.40.50.300">
    <property type="entry name" value="P-loop containing nucleotide triphosphate hydrolases"/>
    <property type="match status" value="1"/>
</dbReference>
<protein>
    <submittedName>
        <fullName evidence="2">ATPase AAA-type core domain-containing protein</fullName>
    </submittedName>
</protein>
<evidence type="ECO:0000313" key="1">
    <source>
        <dbReference type="Proteomes" id="UP000887566"/>
    </source>
</evidence>
<evidence type="ECO:0000313" key="2">
    <source>
        <dbReference type="WBParaSite" id="PSAMB.scaffold3522size17944.g21724.t1"/>
    </source>
</evidence>
<sequence>MTTVNDQALNSLADILRLETEHADIINQKLLRGAGEKQRRRNRLHEERRYKNFVALFVAYVRFARELTDLISIFDHSELAVQTLTAVYSRLSHLFVTEVMLLPADLIASWDSSCLAIQAPKQDSNLPLPLSVVAPSRREIWLKRLEQLKTLQISMIIRRHALMDDQFIGMDMNDDEISELERSESELSHVFDEDGACLLIQTFERVRQALLRRLYLKDVRQKALDLDKKTSDIDINRAAVVIQSRTRGYLTRKRVKEQRLQELKLLGMQLETVLRLQPNEQSIKISPPVAKKESEDKTKSSMIVEILSALHAELSSEQRKTMKNDNQRVLAGSPGADKNERLAGMSFEELVHLGVIQKQPSDPNLINLLVSYPVETIWNTSKGAKIIDLRNALLCTTVVPQALSTTSGDCGTTKSILLIGRSKSGKSAWSQAIAASCAATYIHVTPKLVKKQPTLRNKICYVITKFARDDRYVVIAFDRLEMFAASEEKKRKRFKAAMLNAFRKLFTSIVELKESSSVILLGMSRKNEELESPFNQFDIRMILKVPETPERFELIVGRLRTRLGQNKLPVIPKRVLELSKATRKAPSCGEILEKVDAKISNA</sequence>
<reference evidence="2" key="1">
    <citation type="submission" date="2022-11" db="UniProtKB">
        <authorList>
            <consortium name="WormBaseParasite"/>
        </authorList>
    </citation>
    <scope>IDENTIFICATION</scope>
</reference>
<dbReference type="SUPFAM" id="SSF52540">
    <property type="entry name" value="P-loop containing nucleoside triphosphate hydrolases"/>
    <property type="match status" value="1"/>
</dbReference>
<organism evidence="1 2">
    <name type="scientific">Plectus sambesii</name>
    <dbReference type="NCBI Taxonomy" id="2011161"/>
    <lineage>
        <taxon>Eukaryota</taxon>
        <taxon>Metazoa</taxon>
        <taxon>Ecdysozoa</taxon>
        <taxon>Nematoda</taxon>
        <taxon>Chromadorea</taxon>
        <taxon>Plectida</taxon>
        <taxon>Plectina</taxon>
        <taxon>Plectoidea</taxon>
        <taxon>Plectidae</taxon>
        <taxon>Plectus</taxon>
    </lineage>
</organism>
<name>A0A914WA23_9BILA</name>
<keyword evidence="1" id="KW-1185">Reference proteome</keyword>
<dbReference type="InterPro" id="IPR052267">
    <property type="entry name" value="N-DRC_Component"/>
</dbReference>
<dbReference type="Proteomes" id="UP000887566">
    <property type="component" value="Unplaced"/>
</dbReference>